<proteinExistence type="inferred from homology"/>
<accession>A0A401UWJ0</accession>
<dbReference type="Proteomes" id="UP000288246">
    <property type="component" value="Unassembled WGS sequence"/>
</dbReference>
<dbReference type="InterPro" id="IPR002765">
    <property type="entry name" value="UPF0145_YbjQ-like"/>
</dbReference>
<dbReference type="AlphaFoldDB" id="A0A401UWJ0"/>
<evidence type="ECO:0000313" key="4">
    <source>
        <dbReference type="EMBL" id="GCD19053.1"/>
    </source>
</evidence>
<sequence>MIVVTTNEIPGYRVQAVLGEVMGLTVRSTNIGGSLTASLRSIGGGEIPEYTKIMYESRHEVMRRMVDEARQRGANAIVAMRFDTGAVGQFSEVCVYGTAVVAEPIPAGDAGATGQSAHVAASTPPPGG</sequence>
<dbReference type="Pfam" id="PF01906">
    <property type="entry name" value="YbjQ_1"/>
    <property type="match status" value="1"/>
</dbReference>
<evidence type="ECO:0000256" key="3">
    <source>
        <dbReference type="SAM" id="MobiDB-lite"/>
    </source>
</evidence>
<dbReference type="Gene3D" id="3.30.110.70">
    <property type="entry name" value="Hypothetical protein apc22750. Chain B"/>
    <property type="match status" value="1"/>
</dbReference>
<feature type="region of interest" description="Disordered" evidence="3">
    <location>
        <begin position="107"/>
        <end position="128"/>
    </location>
</feature>
<reference evidence="4 5" key="1">
    <citation type="submission" date="2018-11" db="EMBL/GenBank/DDBJ databases">
        <title>Draft genome sequence of Cellulomonas takizawaensis strain TKZ-21.</title>
        <authorList>
            <person name="Yamamura H."/>
            <person name="Hayashi T."/>
            <person name="Hamada M."/>
            <person name="Serisawa Y."/>
            <person name="Matsuyama K."/>
            <person name="Nakagawa Y."/>
            <person name="Otoguro M."/>
            <person name="Yanagida F."/>
            <person name="Hayakawa M."/>
        </authorList>
    </citation>
    <scope>NUCLEOTIDE SEQUENCE [LARGE SCALE GENOMIC DNA]</scope>
    <source>
        <strain evidence="4 5">TKZ-21</strain>
    </source>
</reference>
<dbReference type="OrthoDB" id="9796448at2"/>
<evidence type="ECO:0000256" key="2">
    <source>
        <dbReference type="HAMAP-Rule" id="MF_00338"/>
    </source>
</evidence>
<evidence type="ECO:0000313" key="5">
    <source>
        <dbReference type="Proteomes" id="UP000288246"/>
    </source>
</evidence>
<dbReference type="RefSeq" id="WP_124341598.1">
    <property type="nucleotide sequence ID" value="NZ_BHYL01000048.1"/>
</dbReference>
<dbReference type="PANTHER" id="PTHR34068:SF2">
    <property type="entry name" value="UPF0145 PROTEIN SCO3412"/>
    <property type="match status" value="1"/>
</dbReference>
<name>A0A401UWJ0_9CELL</name>
<dbReference type="SUPFAM" id="SSF117782">
    <property type="entry name" value="YbjQ-like"/>
    <property type="match status" value="1"/>
</dbReference>
<comment type="caution">
    <text evidence="4">The sequence shown here is derived from an EMBL/GenBank/DDBJ whole genome shotgun (WGS) entry which is preliminary data.</text>
</comment>
<dbReference type="PANTHER" id="PTHR34068">
    <property type="entry name" value="UPF0145 PROTEIN YBJQ"/>
    <property type="match status" value="1"/>
</dbReference>
<organism evidence="4 5">
    <name type="scientific">Cellulomonas algicola</name>
    <dbReference type="NCBI Taxonomy" id="2071633"/>
    <lineage>
        <taxon>Bacteria</taxon>
        <taxon>Bacillati</taxon>
        <taxon>Actinomycetota</taxon>
        <taxon>Actinomycetes</taxon>
        <taxon>Micrococcales</taxon>
        <taxon>Cellulomonadaceae</taxon>
        <taxon>Cellulomonas</taxon>
    </lineage>
</organism>
<dbReference type="EMBL" id="BHYL01000048">
    <property type="protein sequence ID" value="GCD19053.1"/>
    <property type="molecule type" value="Genomic_DNA"/>
</dbReference>
<dbReference type="HAMAP" id="MF_00338">
    <property type="entry name" value="UPF0145"/>
    <property type="match status" value="1"/>
</dbReference>
<comment type="similarity">
    <text evidence="1 2">Belongs to the UPF0145 family.</text>
</comment>
<dbReference type="InterPro" id="IPR035439">
    <property type="entry name" value="UPF0145_dom_sf"/>
</dbReference>
<protein>
    <recommendedName>
        <fullName evidence="2">UPF0145 protein CTKZ_06150</fullName>
    </recommendedName>
</protein>
<keyword evidence="5" id="KW-1185">Reference proteome</keyword>
<evidence type="ECO:0000256" key="1">
    <source>
        <dbReference type="ARBA" id="ARBA00010751"/>
    </source>
</evidence>
<gene>
    <name evidence="4" type="ORF">CTKZ_06150</name>
</gene>